<evidence type="ECO:0000256" key="6">
    <source>
        <dbReference type="PIRSR" id="PIRSR000429-1"/>
    </source>
</evidence>
<dbReference type="PANTHER" id="PTHR18919:SF107">
    <property type="entry name" value="ACETYL-COA ACETYLTRANSFERASE, CYTOSOLIC"/>
    <property type="match status" value="1"/>
</dbReference>
<dbReference type="KEGG" id="sch:Sphch_3054"/>
<dbReference type="STRING" id="690566.Sphch_3054"/>
<dbReference type="InterPro" id="IPR020616">
    <property type="entry name" value="Thiolase_N"/>
</dbReference>
<dbReference type="EC" id="2.3.1.9" evidence="10"/>
<organism evidence="10 11">
    <name type="scientific">Sphingobium chlorophenolicum L-1</name>
    <dbReference type="NCBI Taxonomy" id="690566"/>
    <lineage>
        <taxon>Bacteria</taxon>
        <taxon>Pseudomonadati</taxon>
        <taxon>Pseudomonadota</taxon>
        <taxon>Alphaproteobacteria</taxon>
        <taxon>Sphingomonadales</taxon>
        <taxon>Sphingomonadaceae</taxon>
        <taxon>Sphingobium</taxon>
    </lineage>
</organism>
<feature type="domain" description="Thiolase C-terminal" evidence="9">
    <location>
        <begin position="270"/>
        <end position="391"/>
    </location>
</feature>
<evidence type="ECO:0000256" key="7">
    <source>
        <dbReference type="RuleBase" id="RU003557"/>
    </source>
</evidence>
<dbReference type="PROSITE" id="PS00099">
    <property type="entry name" value="THIOLASE_3"/>
    <property type="match status" value="1"/>
</dbReference>
<protein>
    <submittedName>
        <fullName evidence="10">Acetyl-CoA acetyltransferase</fullName>
        <ecNumber evidence="10">2.3.1.9</ecNumber>
    </submittedName>
</protein>
<dbReference type="NCBIfam" id="TIGR01930">
    <property type="entry name" value="AcCoA-C-Actrans"/>
    <property type="match status" value="1"/>
</dbReference>
<comment type="pathway">
    <text evidence="5">Metabolic intermediate biosynthesis; (R)-mevalonate biosynthesis; (R)-mevalonate from acetyl-CoA: step 1/3.</text>
</comment>
<dbReference type="Pfam" id="PF02803">
    <property type="entry name" value="Thiolase_C"/>
    <property type="match status" value="1"/>
</dbReference>
<evidence type="ECO:0000256" key="4">
    <source>
        <dbReference type="ARBA" id="ARBA00023315"/>
    </source>
</evidence>
<dbReference type="CDD" id="cd00751">
    <property type="entry name" value="thiolase"/>
    <property type="match status" value="1"/>
</dbReference>
<accession>F6F2L3</accession>
<comment type="similarity">
    <text evidence="1 7">Belongs to the thiolase-like superfamily. Thiolase family.</text>
</comment>
<keyword evidence="2 7" id="KW-0808">Transferase</keyword>
<dbReference type="InterPro" id="IPR002155">
    <property type="entry name" value="Thiolase"/>
</dbReference>
<dbReference type="RefSeq" id="WP_013848905.1">
    <property type="nucleotide sequence ID" value="NC_015594.1"/>
</dbReference>
<dbReference type="FunFam" id="3.40.47.10:FF:000010">
    <property type="entry name" value="Acetyl-CoA acetyltransferase (Thiolase)"/>
    <property type="match status" value="1"/>
</dbReference>
<evidence type="ECO:0000313" key="11">
    <source>
        <dbReference type="Proteomes" id="UP000007150"/>
    </source>
</evidence>
<dbReference type="GO" id="GO:0003985">
    <property type="term" value="F:acetyl-CoA C-acetyltransferase activity"/>
    <property type="evidence" value="ECO:0007669"/>
    <property type="project" value="UniProtKB-EC"/>
</dbReference>
<dbReference type="GO" id="GO:0044281">
    <property type="term" value="P:small molecule metabolic process"/>
    <property type="evidence" value="ECO:0007669"/>
    <property type="project" value="UniProtKB-ARBA"/>
</dbReference>
<dbReference type="InterPro" id="IPR020610">
    <property type="entry name" value="Thiolase_AS"/>
</dbReference>
<keyword evidence="11" id="KW-1185">Reference proteome</keyword>
<dbReference type="InterPro" id="IPR016039">
    <property type="entry name" value="Thiolase-like"/>
</dbReference>
<dbReference type="GO" id="GO:0042619">
    <property type="term" value="P:poly-hydroxybutyrate biosynthetic process"/>
    <property type="evidence" value="ECO:0007669"/>
    <property type="project" value="UniProtKB-KW"/>
</dbReference>
<dbReference type="InterPro" id="IPR020615">
    <property type="entry name" value="Thiolase_acyl_enz_int_AS"/>
</dbReference>
<dbReference type="HOGENOM" id="CLU_031026_0_0_5"/>
<dbReference type="PROSITE" id="PS00098">
    <property type="entry name" value="THIOLASE_1"/>
    <property type="match status" value="1"/>
</dbReference>
<dbReference type="PANTHER" id="PTHR18919">
    <property type="entry name" value="ACETYL-COA C-ACYLTRANSFERASE"/>
    <property type="match status" value="1"/>
</dbReference>
<dbReference type="Proteomes" id="UP000007150">
    <property type="component" value="Chromosome 2"/>
</dbReference>
<dbReference type="AlphaFoldDB" id="F6F2L3"/>
<feature type="active site" description="Proton acceptor" evidence="6">
    <location>
        <position position="348"/>
    </location>
</feature>
<sequence>MEPIYITSGVRTAIGDFGGSLKDIPPARLGALVIAEAIKRANVDPTAVQHVVMGNVIPSEPKDAYLARVAAVDAGVPIEAPALTLNRLCGSGVQAIISAAQMIALGECDLAVAGGAESMSRSPHHVTAARFGQKMGNIQMIDALTAILSDPFEGFHMGVTAENVAADHGVTREMQDALAVLSHGRAARAQAEGRFKSQILPIEIKGRNGVTRFAQDEHVRAEANVADMAKLKPVFQSDGTVTAGNASGINDGAAALVLASRSAVKTHGLEPMARIVGWGHAGVQPDRMGIGPVKAVPIALERCGLSLDQMDVIESNEAFAAQACAVSQALRFDPDKVNPNGSGISLGHPVGATGAILTVKALYELERIDGRFALITMCIGGGQGIALIIER</sequence>
<evidence type="ECO:0000256" key="5">
    <source>
        <dbReference type="ARBA" id="ARBA00037924"/>
    </source>
</evidence>
<gene>
    <name evidence="10" type="ORF">Sphch_3054</name>
</gene>
<dbReference type="SUPFAM" id="SSF53901">
    <property type="entry name" value="Thiolase-like"/>
    <property type="match status" value="2"/>
</dbReference>
<dbReference type="InterPro" id="IPR020617">
    <property type="entry name" value="Thiolase_C"/>
</dbReference>
<evidence type="ECO:0000313" key="10">
    <source>
        <dbReference type="EMBL" id="AEG50675.1"/>
    </source>
</evidence>
<evidence type="ECO:0000259" key="8">
    <source>
        <dbReference type="Pfam" id="PF00108"/>
    </source>
</evidence>
<name>F6F2L3_SPHCR</name>
<evidence type="ECO:0000259" key="9">
    <source>
        <dbReference type="Pfam" id="PF02803"/>
    </source>
</evidence>
<dbReference type="Gene3D" id="3.40.47.10">
    <property type="match status" value="2"/>
</dbReference>
<keyword evidence="4 7" id="KW-0012">Acyltransferase</keyword>
<dbReference type="NCBIfam" id="NF006552">
    <property type="entry name" value="PRK09051.1"/>
    <property type="match status" value="1"/>
</dbReference>
<feature type="domain" description="Thiolase N-terminal" evidence="8">
    <location>
        <begin position="4"/>
        <end position="262"/>
    </location>
</feature>
<evidence type="ECO:0000256" key="1">
    <source>
        <dbReference type="ARBA" id="ARBA00010982"/>
    </source>
</evidence>
<keyword evidence="3" id="KW-0583">PHB biosynthesis</keyword>
<evidence type="ECO:0000256" key="2">
    <source>
        <dbReference type="ARBA" id="ARBA00022679"/>
    </source>
</evidence>
<proteinExistence type="inferred from homology"/>
<dbReference type="Pfam" id="PF00108">
    <property type="entry name" value="Thiolase_N"/>
    <property type="match status" value="1"/>
</dbReference>
<evidence type="ECO:0000256" key="3">
    <source>
        <dbReference type="ARBA" id="ARBA00022752"/>
    </source>
</evidence>
<feature type="active site" description="Proton acceptor" evidence="6">
    <location>
        <position position="378"/>
    </location>
</feature>
<dbReference type="PIRSF" id="PIRSF000429">
    <property type="entry name" value="Ac-CoA_Ac_transf"/>
    <property type="match status" value="1"/>
</dbReference>
<feature type="active site" description="Acyl-thioester intermediate" evidence="6">
    <location>
        <position position="89"/>
    </location>
</feature>
<dbReference type="EMBL" id="CP002799">
    <property type="protein sequence ID" value="AEG50675.1"/>
    <property type="molecule type" value="Genomic_DNA"/>
</dbReference>
<reference evidence="10 11" key="1">
    <citation type="submission" date="2011-05" db="EMBL/GenBank/DDBJ databases">
        <title>Complete sequence of chromosome 2 of Sphingobium chlorophenolicum L-1.</title>
        <authorList>
            <consortium name="US DOE Joint Genome Institute"/>
            <person name="Lucas S."/>
            <person name="Han J."/>
            <person name="Lapidus A."/>
            <person name="Cheng J.-F."/>
            <person name="Goodwin L."/>
            <person name="Pitluck S."/>
            <person name="Peters L."/>
            <person name="Daligault H."/>
            <person name="Han C."/>
            <person name="Tapia R."/>
            <person name="Land M."/>
            <person name="Hauser L."/>
            <person name="Kyrpides N."/>
            <person name="Ivanova N."/>
            <person name="Pagani I."/>
            <person name="Turner P."/>
            <person name="Copley S."/>
            <person name="Woyke T."/>
        </authorList>
    </citation>
    <scope>NUCLEOTIDE SEQUENCE [LARGE SCALE GENOMIC DNA]</scope>
    <source>
        <strain evidence="10 11">L-1</strain>
    </source>
</reference>